<proteinExistence type="inferred from homology"/>
<keyword evidence="7" id="KW-0630">Potassium</keyword>
<evidence type="ECO:0000256" key="1">
    <source>
        <dbReference type="ARBA" id="ARBA00004141"/>
    </source>
</evidence>
<evidence type="ECO:0000256" key="7">
    <source>
        <dbReference type="ARBA" id="ARBA00022958"/>
    </source>
</evidence>
<reference evidence="15" key="1">
    <citation type="journal article" date="2019" name="Int. J. Syst. Evol. Microbiol.">
        <title>The Global Catalogue of Microorganisms (GCM) 10K type strain sequencing project: providing services to taxonomists for standard genome sequencing and annotation.</title>
        <authorList>
            <consortium name="The Broad Institute Genomics Platform"/>
            <consortium name="The Broad Institute Genome Sequencing Center for Infectious Disease"/>
            <person name="Wu L."/>
            <person name="Ma J."/>
        </authorList>
    </citation>
    <scope>NUCLEOTIDE SEQUENCE [LARGE SCALE GENOMIC DNA]</scope>
    <source>
        <strain evidence="15">JCM 17979</strain>
    </source>
</reference>
<evidence type="ECO:0000313" key="14">
    <source>
        <dbReference type="EMBL" id="GAA4783772.1"/>
    </source>
</evidence>
<evidence type="ECO:0000256" key="2">
    <source>
        <dbReference type="ARBA" id="ARBA00006920"/>
    </source>
</evidence>
<evidence type="ECO:0000313" key="15">
    <source>
        <dbReference type="Proteomes" id="UP001500928"/>
    </source>
</evidence>
<dbReference type="InterPro" id="IPR010617">
    <property type="entry name" value="TMEM175-like"/>
</dbReference>
<keyword evidence="4" id="KW-0633">Potassium transport</keyword>
<evidence type="ECO:0000256" key="5">
    <source>
        <dbReference type="ARBA" id="ARBA00022692"/>
    </source>
</evidence>
<comment type="subcellular location">
    <subcellularLocation>
        <location evidence="1">Membrane</location>
        <topology evidence="1">Multi-pass membrane protein</topology>
    </subcellularLocation>
</comment>
<comment type="catalytic activity">
    <reaction evidence="12">
        <text>K(+)(in) = K(+)(out)</text>
        <dbReference type="Rhea" id="RHEA:29463"/>
        <dbReference type="ChEBI" id="CHEBI:29103"/>
    </reaction>
</comment>
<feature type="transmembrane region" description="Helical" evidence="13">
    <location>
        <begin position="177"/>
        <end position="196"/>
    </location>
</feature>
<keyword evidence="11" id="KW-0407">Ion channel</keyword>
<comment type="similarity">
    <text evidence="2">Belongs to the TMEM175 family.</text>
</comment>
<dbReference type="RefSeq" id="WP_345412874.1">
    <property type="nucleotide sequence ID" value="NZ_BAABHO010000010.1"/>
</dbReference>
<keyword evidence="3" id="KW-0813">Transport</keyword>
<dbReference type="PANTHER" id="PTHR31462:SF5">
    <property type="entry name" value="ENDOSOMAL_LYSOSOMAL PROTON CHANNEL TMEM175"/>
    <property type="match status" value="1"/>
</dbReference>
<protein>
    <submittedName>
        <fullName evidence="14">TMEM175 family protein</fullName>
    </submittedName>
</protein>
<evidence type="ECO:0000256" key="3">
    <source>
        <dbReference type="ARBA" id="ARBA00022448"/>
    </source>
</evidence>
<accession>A0ABP9AQQ7</accession>
<evidence type="ECO:0000256" key="12">
    <source>
        <dbReference type="ARBA" id="ARBA00034430"/>
    </source>
</evidence>
<keyword evidence="15" id="KW-1185">Reference proteome</keyword>
<comment type="caution">
    <text evidence="14">The sequence shown here is derived from an EMBL/GenBank/DDBJ whole genome shotgun (WGS) entry which is preliminary data.</text>
</comment>
<evidence type="ECO:0000256" key="11">
    <source>
        <dbReference type="ARBA" id="ARBA00023303"/>
    </source>
</evidence>
<sequence>MAGADERPPPSLDRVGAFSDGVFAIAITLLILPLTDAQIRDGHVREDLLALQHEFFAMVLSFAVIGRFWLLHHEDLRAMTGAGRRMLVANLVFLFFVVLLPFPTALLGDGYSVTATIFYALAIAATSASSLLLWWTAERDGVLDERAAVRARSRYYGTVALIVAFLPSIPLTSVSPVGARLSWALIIPLGLLAGRLEKSRRAG</sequence>
<gene>
    <name evidence="14" type="ORF">GCM10023200_16600</name>
</gene>
<evidence type="ECO:0000256" key="8">
    <source>
        <dbReference type="ARBA" id="ARBA00022989"/>
    </source>
</evidence>
<dbReference type="PANTHER" id="PTHR31462">
    <property type="entry name" value="ENDOSOMAL/LYSOSOMAL POTASSIUM CHANNEL TMEM175"/>
    <property type="match status" value="1"/>
</dbReference>
<keyword evidence="10 13" id="KW-0472">Membrane</keyword>
<keyword evidence="5 13" id="KW-0812">Transmembrane</keyword>
<keyword evidence="9" id="KW-0406">Ion transport</keyword>
<organism evidence="14 15">
    <name type="scientific">Actinomycetospora chlora</name>
    <dbReference type="NCBI Taxonomy" id="663608"/>
    <lineage>
        <taxon>Bacteria</taxon>
        <taxon>Bacillati</taxon>
        <taxon>Actinomycetota</taxon>
        <taxon>Actinomycetes</taxon>
        <taxon>Pseudonocardiales</taxon>
        <taxon>Pseudonocardiaceae</taxon>
        <taxon>Actinomycetospora</taxon>
    </lineage>
</organism>
<feature type="transmembrane region" description="Helical" evidence="13">
    <location>
        <begin position="155"/>
        <end position="171"/>
    </location>
</feature>
<dbReference type="EMBL" id="BAABHO010000010">
    <property type="protein sequence ID" value="GAA4783772.1"/>
    <property type="molecule type" value="Genomic_DNA"/>
</dbReference>
<dbReference type="Proteomes" id="UP001500928">
    <property type="component" value="Unassembled WGS sequence"/>
</dbReference>
<feature type="transmembrane region" description="Helical" evidence="13">
    <location>
        <begin position="113"/>
        <end position="135"/>
    </location>
</feature>
<keyword evidence="6" id="KW-0631">Potassium channel</keyword>
<evidence type="ECO:0000256" key="4">
    <source>
        <dbReference type="ARBA" id="ARBA00022538"/>
    </source>
</evidence>
<feature type="transmembrane region" description="Helical" evidence="13">
    <location>
        <begin position="87"/>
        <end position="107"/>
    </location>
</feature>
<evidence type="ECO:0000256" key="9">
    <source>
        <dbReference type="ARBA" id="ARBA00023065"/>
    </source>
</evidence>
<evidence type="ECO:0000256" key="13">
    <source>
        <dbReference type="SAM" id="Phobius"/>
    </source>
</evidence>
<dbReference type="Pfam" id="PF06736">
    <property type="entry name" value="TMEM175"/>
    <property type="match status" value="1"/>
</dbReference>
<keyword evidence="8 13" id="KW-1133">Transmembrane helix</keyword>
<name>A0ABP9AQQ7_9PSEU</name>
<evidence type="ECO:0000256" key="6">
    <source>
        <dbReference type="ARBA" id="ARBA00022826"/>
    </source>
</evidence>
<evidence type="ECO:0000256" key="10">
    <source>
        <dbReference type="ARBA" id="ARBA00023136"/>
    </source>
</evidence>
<feature type="transmembrane region" description="Helical" evidence="13">
    <location>
        <begin position="15"/>
        <end position="35"/>
    </location>
</feature>